<dbReference type="InterPro" id="IPR000719">
    <property type="entry name" value="Prot_kinase_dom"/>
</dbReference>
<evidence type="ECO:0000256" key="8">
    <source>
        <dbReference type="ARBA" id="ARBA00048679"/>
    </source>
</evidence>
<dbReference type="Gene3D" id="1.10.510.10">
    <property type="entry name" value="Transferase(Phosphotransferase) domain 1"/>
    <property type="match status" value="1"/>
</dbReference>
<keyword evidence="3" id="KW-0808">Transferase</keyword>
<dbReference type="AlphaFoldDB" id="A0A2A2TK13"/>
<keyword evidence="4" id="KW-0547">Nucleotide-binding</keyword>
<dbReference type="OrthoDB" id="502056at2"/>
<feature type="domain" description="Protein kinase" evidence="10">
    <location>
        <begin position="23"/>
        <end position="309"/>
    </location>
</feature>
<comment type="caution">
    <text evidence="11">The sequence shown here is derived from an EMBL/GenBank/DDBJ whole genome shotgun (WGS) entry which is preliminary data.</text>
</comment>
<dbReference type="NCBIfam" id="NF045510">
    <property type="entry name" value="4Cys_prefix_kin"/>
    <property type="match status" value="1"/>
</dbReference>
<evidence type="ECO:0000313" key="12">
    <source>
        <dbReference type="Proteomes" id="UP000218238"/>
    </source>
</evidence>
<keyword evidence="2 11" id="KW-0723">Serine/threonine-protein kinase</keyword>
<dbReference type="SUPFAM" id="SSF56112">
    <property type="entry name" value="Protein kinase-like (PK-like)"/>
    <property type="match status" value="1"/>
</dbReference>
<protein>
    <recommendedName>
        <fullName evidence="1">non-specific serine/threonine protein kinase</fullName>
        <ecNumber evidence="1">2.7.11.1</ecNumber>
    </recommendedName>
</protein>
<gene>
    <name evidence="11" type="ORF">CK510_11110</name>
</gene>
<dbReference type="Pfam" id="PF00069">
    <property type="entry name" value="Pkinase"/>
    <property type="match status" value="1"/>
</dbReference>
<dbReference type="GO" id="GO:0005524">
    <property type="term" value="F:ATP binding"/>
    <property type="evidence" value="ECO:0007669"/>
    <property type="project" value="UniProtKB-KW"/>
</dbReference>
<feature type="transmembrane region" description="Helical" evidence="9">
    <location>
        <begin position="488"/>
        <end position="512"/>
    </location>
</feature>
<evidence type="ECO:0000313" key="11">
    <source>
        <dbReference type="EMBL" id="PAX55249.1"/>
    </source>
</evidence>
<feature type="transmembrane region" description="Helical" evidence="9">
    <location>
        <begin position="459"/>
        <end position="476"/>
    </location>
</feature>
<evidence type="ECO:0000256" key="5">
    <source>
        <dbReference type="ARBA" id="ARBA00022777"/>
    </source>
</evidence>
<dbReference type="EC" id="2.7.11.1" evidence="1"/>
<dbReference type="SMART" id="SM00220">
    <property type="entry name" value="S_TKc"/>
    <property type="match status" value="1"/>
</dbReference>
<dbReference type="Proteomes" id="UP000218238">
    <property type="component" value="Unassembled WGS sequence"/>
</dbReference>
<dbReference type="PANTHER" id="PTHR24363:SF0">
    <property type="entry name" value="SERINE_THREONINE KINASE LIKE DOMAIN CONTAINING 1"/>
    <property type="match status" value="1"/>
</dbReference>
<evidence type="ECO:0000256" key="7">
    <source>
        <dbReference type="ARBA" id="ARBA00047899"/>
    </source>
</evidence>
<evidence type="ECO:0000256" key="2">
    <source>
        <dbReference type="ARBA" id="ARBA00022527"/>
    </source>
</evidence>
<dbReference type="GO" id="GO:0004674">
    <property type="term" value="F:protein serine/threonine kinase activity"/>
    <property type="evidence" value="ECO:0007669"/>
    <property type="project" value="UniProtKB-KW"/>
</dbReference>
<organism evidence="11 12">
    <name type="scientific">Brunnivagina elsteri CCALA 953</name>
    <dbReference type="NCBI Taxonomy" id="987040"/>
    <lineage>
        <taxon>Bacteria</taxon>
        <taxon>Bacillati</taxon>
        <taxon>Cyanobacteriota</taxon>
        <taxon>Cyanophyceae</taxon>
        <taxon>Nostocales</taxon>
        <taxon>Calotrichaceae</taxon>
        <taxon>Brunnivagina</taxon>
    </lineage>
</organism>
<keyword evidence="9" id="KW-1133">Transmembrane helix</keyword>
<name>A0A2A2TK13_9CYAN</name>
<dbReference type="InterPro" id="IPR011009">
    <property type="entry name" value="Kinase-like_dom_sf"/>
</dbReference>
<keyword evidence="5 11" id="KW-0418">Kinase</keyword>
<evidence type="ECO:0000256" key="1">
    <source>
        <dbReference type="ARBA" id="ARBA00012513"/>
    </source>
</evidence>
<keyword evidence="9" id="KW-0812">Transmembrane</keyword>
<evidence type="ECO:0000259" key="10">
    <source>
        <dbReference type="PROSITE" id="PS50011"/>
    </source>
</evidence>
<comment type="catalytic activity">
    <reaction evidence="7">
        <text>L-threonyl-[protein] + ATP = O-phospho-L-threonyl-[protein] + ADP + H(+)</text>
        <dbReference type="Rhea" id="RHEA:46608"/>
        <dbReference type="Rhea" id="RHEA-COMP:11060"/>
        <dbReference type="Rhea" id="RHEA-COMP:11605"/>
        <dbReference type="ChEBI" id="CHEBI:15378"/>
        <dbReference type="ChEBI" id="CHEBI:30013"/>
        <dbReference type="ChEBI" id="CHEBI:30616"/>
        <dbReference type="ChEBI" id="CHEBI:61977"/>
        <dbReference type="ChEBI" id="CHEBI:456216"/>
        <dbReference type="EC" id="2.7.11.1"/>
    </reaction>
</comment>
<accession>A0A2A2TK13</accession>
<evidence type="ECO:0000256" key="6">
    <source>
        <dbReference type="ARBA" id="ARBA00022840"/>
    </source>
</evidence>
<feature type="transmembrane region" description="Helical" evidence="9">
    <location>
        <begin position="331"/>
        <end position="361"/>
    </location>
</feature>
<feature type="transmembrane region" description="Helical" evidence="9">
    <location>
        <begin position="373"/>
        <end position="394"/>
    </location>
</feature>
<comment type="catalytic activity">
    <reaction evidence="8">
        <text>L-seryl-[protein] + ATP = O-phospho-L-seryl-[protein] + ADP + H(+)</text>
        <dbReference type="Rhea" id="RHEA:17989"/>
        <dbReference type="Rhea" id="RHEA-COMP:9863"/>
        <dbReference type="Rhea" id="RHEA-COMP:11604"/>
        <dbReference type="ChEBI" id="CHEBI:15378"/>
        <dbReference type="ChEBI" id="CHEBI:29999"/>
        <dbReference type="ChEBI" id="CHEBI:30616"/>
        <dbReference type="ChEBI" id="CHEBI:83421"/>
        <dbReference type="ChEBI" id="CHEBI:456216"/>
        <dbReference type="EC" id="2.7.11.1"/>
    </reaction>
</comment>
<dbReference type="RefSeq" id="WP_095721765.1">
    <property type="nucleotide sequence ID" value="NZ_NTFS01000098.1"/>
</dbReference>
<evidence type="ECO:0000256" key="4">
    <source>
        <dbReference type="ARBA" id="ARBA00022741"/>
    </source>
</evidence>
<dbReference type="PROSITE" id="PS50011">
    <property type="entry name" value="PROTEIN_KINASE_DOM"/>
    <property type="match status" value="1"/>
</dbReference>
<feature type="transmembrane region" description="Helical" evidence="9">
    <location>
        <begin position="434"/>
        <end position="452"/>
    </location>
</feature>
<evidence type="ECO:0000256" key="9">
    <source>
        <dbReference type="SAM" id="Phobius"/>
    </source>
</evidence>
<proteinExistence type="predicted"/>
<dbReference type="EMBL" id="NTFS01000098">
    <property type="protein sequence ID" value="PAX55249.1"/>
    <property type="molecule type" value="Genomic_DNA"/>
</dbReference>
<keyword evidence="9" id="KW-0472">Membrane</keyword>
<keyword evidence="6" id="KW-0067">ATP-binding</keyword>
<sequence length="523" mass="58266">MILCINPNCNKPENRSENRFCANCGSELLLAGRYQVITKNQSDNSDCEYEVKEVGNETIKYLQTLISNNSQEVEYFHKTAEVLKQLNHPGLPKVEIDGCFVYFPRDKTVPLHCLIMEKFDGLSLDKYLSSKSLLNELSKQQENYSIDEKLAVNWLQQVIEILQQIHNHNLLHLQIQPANILLKQNGNLALIGFAKPRINKKIPFIAAYIPPEQINNNTVPQSDFFALGRTFAFLLTGKSPISHLELYEPSLENDMPNHNQNQDNWHNYASKISSTITNLLDKMMSDAPINRPQNAQEILQILAGLNPIATPLNVSQITQNPSIPVTQKSNFAWYFLFNWIIAIASGGTIGGFVGFVAGFIAEFLLGAAFKNTTIGFIFGGAIFGLITGIGIGLMQSLLLRQNGFKLRWWFLVTILGFTIEGIVGVLTGNYGTQNGLFFIPGLAVGMCQWWVLQRHVQPAFWWILASVGGGGVGVVINKAVNYYLGNAYSIFGIILSLFGFAVVTGFVLQLLLMRSHLSTSDKA</sequence>
<reference evidence="11 12" key="1">
    <citation type="submission" date="2017-08" db="EMBL/GenBank/DDBJ databases">
        <title>Draft genome sequence of filamentous cyanobacterium Calothrix elsteri CCALA 953.</title>
        <authorList>
            <person name="Gagunashvili A.N."/>
            <person name="Elster J."/>
            <person name="Andresson O.S."/>
        </authorList>
    </citation>
    <scope>NUCLEOTIDE SEQUENCE [LARGE SCALE GENOMIC DNA]</scope>
    <source>
        <strain evidence="11 12">CCALA 953</strain>
    </source>
</reference>
<dbReference type="Gene3D" id="3.30.200.20">
    <property type="entry name" value="Phosphorylase Kinase, domain 1"/>
    <property type="match status" value="1"/>
</dbReference>
<feature type="transmembrane region" description="Helical" evidence="9">
    <location>
        <begin position="406"/>
        <end position="428"/>
    </location>
</feature>
<dbReference type="PANTHER" id="PTHR24363">
    <property type="entry name" value="SERINE/THREONINE PROTEIN KINASE"/>
    <property type="match status" value="1"/>
</dbReference>
<keyword evidence="12" id="KW-1185">Reference proteome</keyword>
<evidence type="ECO:0000256" key="3">
    <source>
        <dbReference type="ARBA" id="ARBA00022679"/>
    </source>
</evidence>